<dbReference type="GO" id="GO:0005524">
    <property type="term" value="F:ATP binding"/>
    <property type="evidence" value="ECO:0007669"/>
    <property type="project" value="UniProtKB-UniRule"/>
</dbReference>
<keyword evidence="6 7" id="KW-0520">NAD</keyword>
<evidence type="ECO:0000256" key="8">
    <source>
        <dbReference type="PIRNR" id="PIRNR006630"/>
    </source>
</evidence>
<dbReference type="SUPFAM" id="SSF52402">
    <property type="entry name" value="Adenine nucleotide alpha hydrolases-like"/>
    <property type="match status" value="1"/>
</dbReference>
<dbReference type="GO" id="GO:0005737">
    <property type="term" value="C:cytoplasm"/>
    <property type="evidence" value="ECO:0007669"/>
    <property type="project" value="InterPro"/>
</dbReference>
<evidence type="ECO:0000313" key="12">
    <source>
        <dbReference type="Proteomes" id="UP000001296"/>
    </source>
</evidence>
<evidence type="ECO:0000313" key="11">
    <source>
        <dbReference type="EMBL" id="ADN00997.1"/>
    </source>
</evidence>
<dbReference type="InterPro" id="IPR036526">
    <property type="entry name" value="C-N_Hydrolase_sf"/>
</dbReference>
<dbReference type="GO" id="GO:0003952">
    <property type="term" value="F:NAD+ synthase (glutamine-hydrolyzing) activity"/>
    <property type="evidence" value="ECO:0007669"/>
    <property type="project" value="UniProtKB-UniRule"/>
</dbReference>
<dbReference type="PANTHER" id="PTHR23090:SF9">
    <property type="entry name" value="GLUTAMINE-DEPENDENT NAD(+) SYNTHETASE"/>
    <property type="match status" value="1"/>
</dbReference>
<accession>E0RTD1</accession>
<evidence type="ECO:0000256" key="4">
    <source>
        <dbReference type="ARBA" id="ARBA00022741"/>
    </source>
</evidence>
<dbReference type="eggNOG" id="COG0388">
    <property type="taxonomic scope" value="Bacteria"/>
</dbReference>
<evidence type="ECO:0000256" key="6">
    <source>
        <dbReference type="ARBA" id="ARBA00023027"/>
    </source>
</evidence>
<reference evidence="11 12" key="2">
    <citation type="journal article" date="2010" name="J. Bacteriol.">
        <title>Genome sequence of the polysaccharide-degrading, thermophilic anaerobe Spirochaeta thermophila DSM 6192.</title>
        <authorList>
            <person name="Angelov A."/>
            <person name="Liebl S."/>
            <person name="Ballschmiter M."/>
            <person name="Bomeke M."/>
            <person name="Lehmann R."/>
            <person name="Liesegang H."/>
            <person name="Daniel R."/>
            <person name="Liebl W."/>
        </authorList>
    </citation>
    <scope>NUCLEOTIDE SEQUENCE [LARGE SCALE GENOMIC DNA]</scope>
    <source>
        <strain evidence="12">ATCC 49972 / DSM 6192 / RI 19.B1</strain>
    </source>
</reference>
<feature type="binding site" evidence="7">
    <location>
        <position position="186"/>
    </location>
    <ligand>
        <name>L-glutamine</name>
        <dbReference type="ChEBI" id="CHEBI:58359"/>
    </ligand>
</feature>
<protein>
    <recommendedName>
        <fullName evidence="7 8">Glutamine-dependent NAD(+) synthetase</fullName>
        <ecNumber evidence="7 8">6.3.5.1</ecNumber>
    </recommendedName>
    <alternativeName>
        <fullName evidence="7 8">NAD(+) synthase [glutamine-hydrolyzing]</fullName>
    </alternativeName>
</protein>
<dbReference type="Gene3D" id="3.40.50.620">
    <property type="entry name" value="HUPs"/>
    <property type="match status" value="1"/>
</dbReference>
<dbReference type="AlphaFoldDB" id="E0RTD1"/>
<dbReference type="InterPro" id="IPR014445">
    <property type="entry name" value="Gln-dep_NAD_synthase"/>
</dbReference>
<dbReference type="Pfam" id="PF00795">
    <property type="entry name" value="CN_hydrolase"/>
    <property type="match status" value="1"/>
</dbReference>
<feature type="binding site" evidence="7">
    <location>
        <begin position="295"/>
        <end position="302"/>
    </location>
    <ligand>
        <name>ATP</name>
        <dbReference type="ChEBI" id="CHEBI:30616"/>
    </ligand>
</feature>
<dbReference type="EC" id="6.3.5.1" evidence="7 8"/>
<dbReference type="CDD" id="cd00553">
    <property type="entry name" value="NAD_synthase"/>
    <property type="match status" value="1"/>
</dbReference>
<evidence type="ECO:0000256" key="5">
    <source>
        <dbReference type="ARBA" id="ARBA00022840"/>
    </source>
</evidence>
<dbReference type="EMBL" id="CP001698">
    <property type="protein sequence ID" value="ADN00997.1"/>
    <property type="molecule type" value="Genomic_DNA"/>
</dbReference>
<dbReference type="KEGG" id="sta:STHERM_c00210"/>
<dbReference type="NCBIfam" id="TIGR00552">
    <property type="entry name" value="nadE"/>
    <property type="match status" value="1"/>
</dbReference>
<comment type="catalytic activity">
    <reaction evidence="7 8">
        <text>deamido-NAD(+) + L-glutamine + ATP + H2O = L-glutamate + AMP + diphosphate + NAD(+) + H(+)</text>
        <dbReference type="Rhea" id="RHEA:24384"/>
        <dbReference type="ChEBI" id="CHEBI:15377"/>
        <dbReference type="ChEBI" id="CHEBI:15378"/>
        <dbReference type="ChEBI" id="CHEBI:29985"/>
        <dbReference type="ChEBI" id="CHEBI:30616"/>
        <dbReference type="ChEBI" id="CHEBI:33019"/>
        <dbReference type="ChEBI" id="CHEBI:57540"/>
        <dbReference type="ChEBI" id="CHEBI:58359"/>
        <dbReference type="ChEBI" id="CHEBI:58437"/>
        <dbReference type="ChEBI" id="CHEBI:456215"/>
        <dbReference type="EC" id="6.3.5.1"/>
    </reaction>
</comment>
<feature type="binding site" evidence="7">
    <location>
        <position position="517"/>
    </location>
    <ligand>
        <name>deamido-NAD(+)</name>
        <dbReference type="ChEBI" id="CHEBI:58437"/>
        <note>ligand shared between two neighboring subunits</note>
    </ligand>
</feature>
<comment type="similarity">
    <text evidence="9">Belongs to the NAD synthetase family.</text>
</comment>
<dbReference type="UniPathway" id="UPA00253">
    <property type="reaction ID" value="UER00334"/>
</dbReference>
<evidence type="ECO:0000256" key="2">
    <source>
        <dbReference type="ARBA" id="ARBA00007145"/>
    </source>
</evidence>
<reference key="1">
    <citation type="submission" date="2009-08" db="EMBL/GenBank/DDBJ databases">
        <title>The genome sequence of Spirochaeta thermophila DSM6192.</title>
        <authorList>
            <person name="Angelov A."/>
            <person name="Mientus M."/>
            <person name="Wittenberg S."/>
            <person name="Lehmann R."/>
            <person name="Liesegang H."/>
            <person name="Daniel R."/>
            <person name="Liebl W."/>
        </authorList>
    </citation>
    <scope>NUCLEOTIDE SEQUENCE</scope>
    <source>
        <strain>DSM 6192</strain>
    </source>
</reference>
<evidence type="ECO:0000256" key="1">
    <source>
        <dbReference type="ARBA" id="ARBA00005188"/>
    </source>
</evidence>
<dbReference type="InterPro" id="IPR022310">
    <property type="entry name" value="NAD/GMP_synthase"/>
</dbReference>
<dbReference type="PROSITE" id="PS50263">
    <property type="entry name" value="CN_HYDROLASE"/>
    <property type="match status" value="1"/>
</dbReference>
<feature type="active site" description="Nucleophile; for glutaminase activity" evidence="7">
    <location>
        <position position="149"/>
    </location>
</feature>
<evidence type="ECO:0000256" key="7">
    <source>
        <dbReference type="HAMAP-Rule" id="MF_02090"/>
    </source>
</evidence>
<feature type="binding site" evidence="7">
    <location>
        <position position="402"/>
    </location>
    <ligand>
        <name>ATP</name>
        <dbReference type="ChEBI" id="CHEBI:30616"/>
    </ligand>
</feature>
<dbReference type="PaxDb" id="665571-STHERM_c00210"/>
<dbReference type="FunFam" id="3.40.50.620:FF:000106">
    <property type="entry name" value="Glutamine-dependent NAD(+) synthetase"/>
    <property type="match status" value="1"/>
</dbReference>
<comment type="similarity">
    <text evidence="2 7 8">In the C-terminal section; belongs to the NAD synthetase family.</text>
</comment>
<dbReference type="RefSeq" id="WP_013312838.1">
    <property type="nucleotide sequence ID" value="NC_014484.1"/>
</dbReference>
<dbReference type="GO" id="GO:0008795">
    <property type="term" value="F:NAD+ synthase activity"/>
    <property type="evidence" value="ECO:0007669"/>
    <property type="project" value="UniProtKB-UniRule"/>
</dbReference>
<feature type="binding site" evidence="7">
    <location>
        <position position="192"/>
    </location>
    <ligand>
        <name>L-glutamine</name>
        <dbReference type="ChEBI" id="CHEBI:58359"/>
    </ligand>
</feature>
<dbReference type="Pfam" id="PF02540">
    <property type="entry name" value="NAD_synthase"/>
    <property type="match status" value="1"/>
</dbReference>
<feature type="binding site" evidence="7">
    <location>
        <position position="378"/>
    </location>
    <ligand>
        <name>deamido-NAD(+)</name>
        <dbReference type="ChEBI" id="CHEBI:58437"/>
        <note>ligand shared between two neighboring subunits</note>
    </ligand>
</feature>
<dbReference type="InterPro" id="IPR003694">
    <property type="entry name" value="NAD_synthase"/>
</dbReference>
<comment type="caution">
    <text evidence="7">Lacks conserved residue(s) required for the propagation of feature annotation.</text>
</comment>
<comment type="function">
    <text evidence="7">Catalyzes the ATP-dependent amidation of deamido-NAD to form NAD. Uses L-glutamine as a nitrogen source.</text>
</comment>
<dbReference type="NCBIfam" id="NF010588">
    <property type="entry name" value="PRK13981.1"/>
    <property type="match status" value="1"/>
</dbReference>
<evidence type="ECO:0000256" key="3">
    <source>
        <dbReference type="ARBA" id="ARBA00022598"/>
    </source>
</evidence>
<feature type="binding site" evidence="7">
    <location>
        <position position="119"/>
    </location>
    <ligand>
        <name>L-glutamine</name>
        <dbReference type="ChEBI" id="CHEBI:58359"/>
    </ligand>
</feature>
<dbReference type="HOGENOM" id="CLU_022313_2_0_12"/>
<proteinExistence type="inferred from homology"/>
<dbReference type="Proteomes" id="UP000001296">
    <property type="component" value="Chromosome"/>
</dbReference>
<evidence type="ECO:0000256" key="9">
    <source>
        <dbReference type="RuleBase" id="RU003811"/>
    </source>
</evidence>
<keyword evidence="4 7" id="KW-0547">Nucleotide-binding</keyword>
<feature type="active site" description="Proton acceptor; for glutaminase activity" evidence="7">
    <location>
        <position position="41"/>
    </location>
</feature>
<dbReference type="HAMAP" id="MF_02090">
    <property type="entry name" value="NadE_glutamine_dep"/>
    <property type="match status" value="1"/>
</dbReference>
<organism evidence="11 12">
    <name type="scientific">Winmispira thermophila (strain ATCC 49972 / DSM 6192 / RI 19.B1)</name>
    <name type="common">Spirochaeta thermophila</name>
    <dbReference type="NCBI Taxonomy" id="665571"/>
    <lineage>
        <taxon>Bacteria</taxon>
        <taxon>Pseudomonadati</taxon>
        <taxon>Spirochaetota</taxon>
        <taxon>Spirochaetia</taxon>
        <taxon>Winmispirales</taxon>
        <taxon>Winmispiraceae</taxon>
        <taxon>Winmispira</taxon>
    </lineage>
</organism>
<dbReference type="InterPro" id="IPR014729">
    <property type="entry name" value="Rossmann-like_a/b/a_fold"/>
</dbReference>
<evidence type="ECO:0000259" key="10">
    <source>
        <dbReference type="PROSITE" id="PS50263"/>
    </source>
</evidence>
<dbReference type="GO" id="GO:0004359">
    <property type="term" value="F:glutaminase activity"/>
    <property type="evidence" value="ECO:0007669"/>
    <property type="project" value="InterPro"/>
</dbReference>
<comment type="pathway">
    <text evidence="1 7 8">Cofactor biosynthesis; NAD(+) biosynthesis; NAD(+) from deamido-NAD(+) (L-Gln route): step 1/1.</text>
</comment>
<feature type="domain" description="CN hydrolase" evidence="10">
    <location>
        <begin position="1"/>
        <end position="263"/>
    </location>
</feature>
<feature type="active site" description="For glutaminase activity" evidence="7">
    <location>
        <position position="113"/>
    </location>
</feature>
<dbReference type="eggNOG" id="COG0171">
    <property type="taxonomic scope" value="Bacteria"/>
</dbReference>
<feature type="binding site" evidence="7">
    <location>
        <position position="407"/>
    </location>
    <ligand>
        <name>deamido-NAD(+)</name>
        <dbReference type="ChEBI" id="CHEBI:58437"/>
        <note>ligand shared between two neighboring subunits</note>
    </ligand>
</feature>
<dbReference type="Gene3D" id="3.60.110.10">
    <property type="entry name" value="Carbon-nitrogen hydrolase"/>
    <property type="match status" value="1"/>
</dbReference>
<dbReference type="GO" id="GO:0009435">
    <property type="term" value="P:NAD+ biosynthetic process"/>
    <property type="evidence" value="ECO:0007669"/>
    <property type="project" value="UniProtKB-UniRule"/>
</dbReference>
<dbReference type="CDD" id="cd07570">
    <property type="entry name" value="GAT_Gln-NAD-synth"/>
    <property type="match status" value="1"/>
</dbReference>
<keyword evidence="3 7" id="KW-0436">Ligase</keyword>
<name>E0RTD1_WINT6</name>
<dbReference type="SUPFAM" id="SSF56317">
    <property type="entry name" value="Carbon-nitrogen hydrolase"/>
    <property type="match status" value="1"/>
</dbReference>
<dbReference type="PANTHER" id="PTHR23090">
    <property type="entry name" value="NH 3 /GLUTAMINE-DEPENDENT NAD + SYNTHETASE"/>
    <property type="match status" value="1"/>
</dbReference>
<keyword evidence="5 7" id="KW-0067">ATP-binding</keyword>
<sequence>MRIGLAQINPVIGDFSGNVKKICSFAMEAYRQKADLVIFPELALCGYPPMDLLEHPSFVQENLRALRTLQHELPPELGVVVGYVEKNKSAAGKPLHNTAALIHQRRILLRQHKTLLPTYDVFDEARYFEPASERIVVPFKRRRLGIAICEDMWGETEPQPGLRYPIDPIQDLLDQGAEIILIPSASPYYMEKVLLRAKIMELIGKGSGVPLVYVNMVGANDSLIFDGQSLVTDREGRLVFRAPAFEEGLFLIDTEALPAPLPPLEVSRLEEVRGALHLGIRDYLTKTGFDRVHLGLSGGIDSALVATLAVEALGPERVSAFLMPSQFSSEGSVHDAMALAGNLGIQAHTLPIRAVFDTFLSTLEPVFQGLPWDITEENIQARIRGTILMAYSNKMRSLVLTTGNKSELAVGYCTIYGDTAGALAVIGDLFKTQVYALARHIREDTGVIPEEILTKPPSAELRPNQTDQDSLPPYEVLDQILELYLLRNLTAEDIIARGFDPDLVRHVLLMVVRAEHKRRQTPPVLKISPRAFGTGRRIPIARAPYEPYS</sequence>
<dbReference type="PIRSF" id="PIRSF006630">
    <property type="entry name" value="NADS_GAT"/>
    <property type="match status" value="1"/>
</dbReference>
<dbReference type="InterPro" id="IPR003010">
    <property type="entry name" value="C-N_Hydrolase"/>
</dbReference>
<gene>
    <name evidence="7 11" type="primary">nadE</name>
    <name evidence="11" type="ordered locus">STHERM_c00210</name>
</gene>